<feature type="transmembrane region" description="Helical" evidence="3">
    <location>
        <begin position="251"/>
        <end position="273"/>
    </location>
</feature>
<dbReference type="EMBL" id="MU003777">
    <property type="protein sequence ID" value="KAF2723271.1"/>
    <property type="molecule type" value="Genomic_DNA"/>
</dbReference>
<feature type="transmembrane region" description="Helical" evidence="3">
    <location>
        <begin position="324"/>
        <end position="342"/>
    </location>
</feature>
<dbReference type="OrthoDB" id="541052at2759"/>
<feature type="transmembrane region" description="Helical" evidence="3">
    <location>
        <begin position="396"/>
        <end position="414"/>
    </location>
</feature>
<dbReference type="Proteomes" id="UP000799441">
    <property type="component" value="Unassembled WGS sequence"/>
</dbReference>
<evidence type="ECO:0000256" key="3">
    <source>
        <dbReference type="SAM" id="Phobius"/>
    </source>
</evidence>
<gene>
    <name evidence="5" type="ORF">K431DRAFT_264753</name>
</gene>
<dbReference type="PANTHER" id="PTHR12203:SF35">
    <property type="entry name" value="PROTEIN O-GLUCOSYLTRANSFERASE 1"/>
    <property type="match status" value="1"/>
</dbReference>
<keyword evidence="2" id="KW-0808">Transferase</keyword>
<keyword evidence="6" id="KW-1185">Reference proteome</keyword>
<keyword evidence="3" id="KW-1133">Transmembrane helix</keyword>
<evidence type="ECO:0000313" key="6">
    <source>
        <dbReference type="Proteomes" id="UP000799441"/>
    </source>
</evidence>
<feature type="transmembrane region" description="Helical" evidence="3">
    <location>
        <begin position="179"/>
        <end position="198"/>
    </location>
</feature>
<feature type="transmembrane region" description="Helical" evidence="3">
    <location>
        <begin position="354"/>
        <end position="375"/>
    </location>
</feature>
<dbReference type="InterPro" id="IPR006598">
    <property type="entry name" value="CAP10"/>
</dbReference>
<feature type="transmembrane region" description="Helical" evidence="3">
    <location>
        <begin position="218"/>
        <end position="239"/>
    </location>
</feature>
<accession>A0A9P4US44</accession>
<keyword evidence="3" id="KW-0472">Membrane</keyword>
<comment type="caution">
    <text evidence="5">The sequence shown here is derived from an EMBL/GenBank/DDBJ whole genome shotgun (WGS) entry which is preliminary data.</text>
</comment>
<evidence type="ECO:0000313" key="5">
    <source>
        <dbReference type="EMBL" id="KAF2723271.1"/>
    </source>
</evidence>
<feature type="domain" description="Glycosyl transferase CAP10" evidence="4">
    <location>
        <begin position="678"/>
        <end position="980"/>
    </location>
</feature>
<dbReference type="SMART" id="SM00672">
    <property type="entry name" value="CAP10"/>
    <property type="match status" value="1"/>
</dbReference>
<evidence type="ECO:0000259" key="4">
    <source>
        <dbReference type="SMART" id="SM00672"/>
    </source>
</evidence>
<dbReference type="Pfam" id="PF05686">
    <property type="entry name" value="Glyco_transf_90"/>
    <property type="match status" value="1"/>
</dbReference>
<keyword evidence="3" id="KW-0812">Transmembrane</keyword>
<feature type="transmembrane region" description="Helical" evidence="3">
    <location>
        <begin position="293"/>
        <end position="317"/>
    </location>
</feature>
<comment type="similarity">
    <text evidence="1">Belongs to the glycosyltransferase 90 family.</text>
</comment>
<sequence>MEGLYALSLWCLSASLVFGTRMSTTSFFFDQPLLSSFFLLVSCGVTTAGLGHWLKRHDLSSSSVDKYEAVPLQDVGAPHGSRDPSPMPHARPVYPSGLRQVRVYFLALVIILCFRVEVFRRSIDRVQCNNIGYDAFIPFALALIDWWSSRQHQPQLGTIEDPHMGLYDLIEQRLTRSRYSSLLLTFAFSVTSAVALSADSSPRSTYICSTTPLDQHAPVFQFLGSLLNVLAIWCVGELLQINEGRSGPRPFGLRISTVAYAMIFTSLIVFFPMAVFNNFNPDVRLLFREIPGLLFWSIIKTDFFICLSVICSLLMIYHYGSTTTGLLVTFGVTATKTTVYAWNNIHPFPPLSAGYGFLSITVTTIVLITYFKIDAAHDRTEFDKGRQVLFKRVPKTVYLLSVAFIILRFSLWFATTKGVTFHPIDMLIWNAEIKHNEFLNTSSPSSSLQDAHQEYSRRYLRQPPAGFDKWYSYATSLSSRIIDDFDSIERDLQPFFSVSPQEIRERTWRLLADDFNDVAGVSIRDGKAIVMDNVRPTHRWMMEGVAEMIKPFGEYLPDMDLAFNINDEPRVVVPYETIQSMKGSSLKPKETGHVSAGFSKDRASQWKPMPEASMALSTLDEQSWKRVFYHSGNRGCYPGSPARSQRLWDVGRFCSACTYPHSLGGFLRDWKTAGDICYQPDLADMHGFYTSPAAYKVASKLEPIFSQSKSHGFNDILYPSAWNYMDKVKYDPPLDSPDPLFTEKNTTLFWRGATSEGISFGDGKWRGMSRQRFVHMANNPGNSAPYESLLVPYSEAKQNATGHMYHYENVQARELTRLLPTNMHIVDRIWKCDHRDCTNQETDFAPMFPPSDFQEHWKYKYLLDLDGAGFSGRFLPFLHSRSLPFKSALFREWWDDRLTPWQHFVPLDLRGQGFWATLAYFTGLDGSVNGRHVKMDAHEWQAERIAEQGREWAGQVLRKEDMEIYFFRLLLEWGRLTDDNRDNIGLA</sequence>
<evidence type="ECO:0000256" key="1">
    <source>
        <dbReference type="ARBA" id="ARBA00010118"/>
    </source>
</evidence>
<dbReference type="InterPro" id="IPR051091">
    <property type="entry name" value="O-Glucosyltr/Glycosyltrsf_90"/>
</dbReference>
<dbReference type="AlphaFoldDB" id="A0A9P4US44"/>
<feature type="transmembrane region" description="Helical" evidence="3">
    <location>
        <begin position="35"/>
        <end position="54"/>
    </location>
</feature>
<evidence type="ECO:0000256" key="2">
    <source>
        <dbReference type="ARBA" id="ARBA00022679"/>
    </source>
</evidence>
<proteinExistence type="inferred from homology"/>
<organism evidence="5 6">
    <name type="scientific">Polychaeton citri CBS 116435</name>
    <dbReference type="NCBI Taxonomy" id="1314669"/>
    <lineage>
        <taxon>Eukaryota</taxon>
        <taxon>Fungi</taxon>
        <taxon>Dikarya</taxon>
        <taxon>Ascomycota</taxon>
        <taxon>Pezizomycotina</taxon>
        <taxon>Dothideomycetes</taxon>
        <taxon>Dothideomycetidae</taxon>
        <taxon>Capnodiales</taxon>
        <taxon>Capnodiaceae</taxon>
        <taxon>Polychaeton</taxon>
    </lineage>
</organism>
<dbReference type="GO" id="GO:0016740">
    <property type="term" value="F:transferase activity"/>
    <property type="evidence" value="ECO:0007669"/>
    <property type="project" value="UniProtKB-KW"/>
</dbReference>
<protein>
    <submittedName>
        <fullName evidence="5">Glycosyltransferase family 90 protein</fullName>
    </submittedName>
</protein>
<name>A0A9P4US44_9PEZI</name>
<dbReference type="PANTHER" id="PTHR12203">
    <property type="entry name" value="KDEL LYS-ASP-GLU-LEU CONTAINING - RELATED"/>
    <property type="match status" value="1"/>
</dbReference>
<feature type="transmembrane region" description="Helical" evidence="3">
    <location>
        <begin position="101"/>
        <end position="119"/>
    </location>
</feature>
<reference evidence="5" key="1">
    <citation type="journal article" date="2020" name="Stud. Mycol.">
        <title>101 Dothideomycetes genomes: a test case for predicting lifestyles and emergence of pathogens.</title>
        <authorList>
            <person name="Haridas S."/>
            <person name="Albert R."/>
            <person name="Binder M."/>
            <person name="Bloem J."/>
            <person name="Labutti K."/>
            <person name="Salamov A."/>
            <person name="Andreopoulos B."/>
            <person name="Baker S."/>
            <person name="Barry K."/>
            <person name="Bills G."/>
            <person name="Bluhm B."/>
            <person name="Cannon C."/>
            <person name="Castanera R."/>
            <person name="Culley D."/>
            <person name="Daum C."/>
            <person name="Ezra D."/>
            <person name="Gonzalez J."/>
            <person name="Henrissat B."/>
            <person name="Kuo A."/>
            <person name="Liang C."/>
            <person name="Lipzen A."/>
            <person name="Lutzoni F."/>
            <person name="Magnuson J."/>
            <person name="Mondo S."/>
            <person name="Nolan M."/>
            <person name="Ohm R."/>
            <person name="Pangilinan J."/>
            <person name="Park H.-J."/>
            <person name="Ramirez L."/>
            <person name="Alfaro M."/>
            <person name="Sun H."/>
            <person name="Tritt A."/>
            <person name="Yoshinaga Y."/>
            <person name="Zwiers L.-H."/>
            <person name="Turgeon B."/>
            <person name="Goodwin S."/>
            <person name="Spatafora J."/>
            <person name="Crous P."/>
            <person name="Grigoriev I."/>
        </authorList>
    </citation>
    <scope>NUCLEOTIDE SEQUENCE</scope>
    <source>
        <strain evidence="5">CBS 116435</strain>
    </source>
</reference>